<feature type="region of interest" description="Disordered" evidence="1">
    <location>
        <begin position="325"/>
        <end position="373"/>
    </location>
</feature>
<dbReference type="Gene3D" id="1.10.10.10">
    <property type="entry name" value="Winged helix-like DNA-binding domain superfamily/Winged helix DNA-binding domain"/>
    <property type="match status" value="1"/>
</dbReference>
<evidence type="ECO:0000313" key="3">
    <source>
        <dbReference type="Proteomes" id="UP001170023"/>
    </source>
</evidence>
<dbReference type="Pfam" id="PF13481">
    <property type="entry name" value="AAA_25"/>
    <property type="match status" value="1"/>
</dbReference>
<evidence type="ECO:0000256" key="1">
    <source>
        <dbReference type="SAM" id="MobiDB-lite"/>
    </source>
</evidence>
<protein>
    <submittedName>
        <fullName evidence="2">AAA family ATPase</fullName>
    </submittedName>
</protein>
<gene>
    <name evidence="2" type="ORF">Q4469_12150</name>
</gene>
<proteinExistence type="predicted"/>
<sequence length="373" mass="41639">MEEDKNYISLIQGDLARASQVQTGMPESVGMMTIKTANLTILEASQQPAPRALWKSFWYEGELSCLFADSNVGKSILAVQIADRIARTDIVLYLDFELSEKQFQLRYTDGHGRLHTFPDKLYRVSIDCNSLLDVNFEEAIIGSIEQMALQTECRIFIVDNLTYLCCAIEKGDAAGRLMIHLNNLKKRYGLSILVLAHTPKRSMECPITSNDLAGSKRLYNFFDSVFAIGKSALDGGLRYVKQLKVRYGTFSHDADNVIIYEIEKVDAFLQFVPRGFSTEKEHLKRLGDNESSQRDFQILHLAQSGKSVREIASQVNCGKSTVSRIIQRSKNGSHTDGPSVPPSRPIGKRDNGTANEARQTELFAGQGNGEDKA</sequence>
<comment type="caution">
    <text evidence="2">The sequence shown here is derived from an EMBL/GenBank/DDBJ whole genome shotgun (WGS) entry which is preliminary data.</text>
</comment>
<dbReference type="InterPro" id="IPR027417">
    <property type="entry name" value="P-loop_NTPase"/>
</dbReference>
<dbReference type="Gene3D" id="3.40.50.300">
    <property type="entry name" value="P-loop containing nucleotide triphosphate hydrolases"/>
    <property type="match status" value="1"/>
</dbReference>
<accession>A0AAW7WQ93</accession>
<name>A0AAW7WQ93_9BACE</name>
<feature type="compositionally biased region" description="Polar residues" evidence="1">
    <location>
        <begin position="325"/>
        <end position="336"/>
    </location>
</feature>
<dbReference type="SUPFAM" id="SSF52540">
    <property type="entry name" value="P-loop containing nucleoside triphosphate hydrolases"/>
    <property type="match status" value="1"/>
</dbReference>
<dbReference type="Pfam" id="PF13384">
    <property type="entry name" value="HTH_23"/>
    <property type="match status" value="1"/>
</dbReference>
<dbReference type="AlphaFoldDB" id="A0AAW7WQ93"/>
<dbReference type="RefSeq" id="WP_087395199.1">
    <property type="nucleotide sequence ID" value="NZ_JAUONJ010000009.1"/>
</dbReference>
<dbReference type="Proteomes" id="UP001170023">
    <property type="component" value="Unassembled WGS sequence"/>
</dbReference>
<dbReference type="InterPro" id="IPR036388">
    <property type="entry name" value="WH-like_DNA-bd_sf"/>
</dbReference>
<evidence type="ECO:0000313" key="2">
    <source>
        <dbReference type="EMBL" id="MDO6358426.1"/>
    </source>
</evidence>
<reference evidence="2" key="1">
    <citation type="submission" date="2023-07" db="EMBL/GenBank/DDBJ databases">
        <title>Whole Genome Sequencing of Colonoscopy isolates.</title>
        <authorList>
            <person name="Surve S.V."/>
            <person name="Valls R.A."/>
            <person name="Barrak K.E."/>
            <person name="Gardner T.B."/>
            <person name="O'Toole G.A."/>
        </authorList>
    </citation>
    <scope>NUCLEOTIDE SEQUENCE</scope>
    <source>
        <strain evidence="2">GP0119</strain>
    </source>
</reference>
<dbReference type="EMBL" id="JAUONL010000009">
    <property type="protein sequence ID" value="MDO6358426.1"/>
    <property type="molecule type" value="Genomic_DNA"/>
</dbReference>
<organism evidence="2 3">
    <name type="scientific">Bacteroides caccae</name>
    <dbReference type="NCBI Taxonomy" id="47678"/>
    <lineage>
        <taxon>Bacteria</taxon>
        <taxon>Pseudomonadati</taxon>
        <taxon>Bacteroidota</taxon>
        <taxon>Bacteroidia</taxon>
        <taxon>Bacteroidales</taxon>
        <taxon>Bacteroidaceae</taxon>
        <taxon>Bacteroides</taxon>
    </lineage>
</organism>